<feature type="region of interest" description="Disordered" evidence="1">
    <location>
        <begin position="443"/>
        <end position="489"/>
    </location>
</feature>
<proteinExistence type="predicted"/>
<dbReference type="Proteomes" id="UP000235786">
    <property type="component" value="Unassembled WGS sequence"/>
</dbReference>
<dbReference type="AlphaFoldDB" id="A0A2J6RJ60"/>
<name>A0A2J6RJ60_HYAVF</name>
<organism evidence="2 3">
    <name type="scientific">Hyaloscypha variabilis (strain UAMH 11265 / GT02V1 / F)</name>
    <name type="common">Meliniomyces variabilis</name>
    <dbReference type="NCBI Taxonomy" id="1149755"/>
    <lineage>
        <taxon>Eukaryota</taxon>
        <taxon>Fungi</taxon>
        <taxon>Dikarya</taxon>
        <taxon>Ascomycota</taxon>
        <taxon>Pezizomycotina</taxon>
        <taxon>Leotiomycetes</taxon>
        <taxon>Helotiales</taxon>
        <taxon>Hyaloscyphaceae</taxon>
        <taxon>Hyaloscypha</taxon>
        <taxon>Hyaloscypha variabilis</taxon>
    </lineage>
</organism>
<keyword evidence="3" id="KW-1185">Reference proteome</keyword>
<reference evidence="2 3" key="1">
    <citation type="submission" date="2016-04" db="EMBL/GenBank/DDBJ databases">
        <title>A degradative enzymes factory behind the ericoid mycorrhizal symbiosis.</title>
        <authorList>
            <consortium name="DOE Joint Genome Institute"/>
            <person name="Martino E."/>
            <person name="Morin E."/>
            <person name="Grelet G."/>
            <person name="Kuo A."/>
            <person name="Kohler A."/>
            <person name="Daghino S."/>
            <person name="Barry K."/>
            <person name="Choi C."/>
            <person name="Cichocki N."/>
            <person name="Clum A."/>
            <person name="Copeland A."/>
            <person name="Hainaut M."/>
            <person name="Haridas S."/>
            <person name="Labutti K."/>
            <person name="Lindquist E."/>
            <person name="Lipzen A."/>
            <person name="Khouja H.-R."/>
            <person name="Murat C."/>
            <person name="Ohm R."/>
            <person name="Olson A."/>
            <person name="Spatafora J."/>
            <person name="Veneault-Fourrey C."/>
            <person name="Henrissat B."/>
            <person name="Grigoriev I."/>
            <person name="Martin F."/>
            <person name="Perotto S."/>
        </authorList>
    </citation>
    <scope>NUCLEOTIDE SEQUENCE [LARGE SCALE GENOMIC DNA]</scope>
    <source>
        <strain evidence="2 3">F</strain>
    </source>
</reference>
<protein>
    <submittedName>
        <fullName evidence="2">Uncharacterized protein</fullName>
    </submittedName>
</protein>
<evidence type="ECO:0000313" key="2">
    <source>
        <dbReference type="EMBL" id="PMD38563.1"/>
    </source>
</evidence>
<dbReference type="STRING" id="1149755.A0A2J6RJ60"/>
<evidence type="ECO:0000256" key="1">
    <source>
        <dbReference type="SAM" id="MobiDB-lite"/>
    </source>
</evidence>
<gene>
    <name evidence="2" type="ORF">L207DRAFT_568185</name>
</gene>
<sequence length="582" mass="66003">MPQPPESDSTTAMETSIDIAMAKDDIAVPQSLCFPPEVWNMIGELIRTRSTLLTLISTCRAFNNLFTPFLRRKFALELTAIPPSQLRQKSLPPGLHHTRELEVLLEEMRGKEQVLKNYSRSLNHDYVSFVIRLLKETTNLQAFRWIDSTYDDTYRPTTMLRNRRLLRALKQSSTIKNVSILFASQYLDDPDDALRCSIPLDGFKNLTSLELYNFFGEPDPLIHDIANVLAECPDLKTLGLGFACDFDCYNSPEVLILSEEIHFLEKLCETYGSQPGIRPLVLETLRLGHGIFLFESVMQGDSETNKYLAKLVHLETLRNLYIYNSLVKQDLDDELIESMEVDWDQLEDCKSVRRLSVSRLEIDLVHWLKHGCKCLIEELIVTDHYGMYDDDLDNFKLLRLPQLSMLFIREMTVAERSGEDAWSDTESSAPDLPEAETISDAETISEAGSSSNREIALGPGNQSPAYSHSATESVSASEPASETQHTDEELSLPVMSILDRLYDNGTQLTKLGLCLDLETQWAQFSSHLAKLRKLTHLRLDGKSHRGGQYPTKASSLWPGVETSQDIAYHYGMLIHSKCPTLR</sequence>
<feature type="compositionally biased region" description="Polar residues" evidence="1">
    <location>
        <begin position="460"/>
        <end position="483"/>
    </location>
</feature>
<dbReference type="OrthoDB" id="3541994at2759"/>
<dbReference type="EMBL" id="KZ613948">
    <property type="protein sequence ID" value="PMD38563.1"/>
    <property type="molecule type" value="Genomic_DNA"/>
</dbReference>
<feature type="compositionally biased region" description="Polar residues" evidence="1">
    <location>
        <begin position="443"/>
        <end position="453"/>
    </location>
</feature>
<evidence type="ECO:0000313" key="3">
    <source>
        <dbReference type="Proteomes" id="UP000235786"/>
    </source>
</evidence>
<accession>A0A2J6RJ60</accession>